<evidence type="ECO:0000256" key="3">
    <source>
        <dbReference type="ARBA" id="ARBA00022729"/>
    </source>
</evidence>
<reference evidence="8 9" key="1">
    <citation type="submission" date="2016-10" db="EMBL/GenBank/DDBJ databases">
        <authorList>
            <person name="de Groot N.N."/>
        </authorList>
    </citation>
    <scope>NUCLEOTIDE SEQUENCE [LARGE SCALE GENOMIC DNA]</scope>
    <source>
        <strain evidence="8 9">RK1</strain>
    </source>
</reference>
<feature type="domain" description="SusD-like N-terminal" evidence="7">
    <location>
        <begin position="51"/>
        <end position="208"/>
    </location>
</feature>
<dbReference type="RefSeq" id="WP_090630817.1">
    <property type="nucleotide sequence ID" value="NZ_FOQO01000012.1"/>
</dbReference>
<dbReference type="Proteomes" id="UP000198670">
    <property type="component" value="Unassembled WGS sequence"/>
</dbReference>
<comment type="subcellular location">
    <subcellularLocation>
        <location evidence="1">Cell outer membrane</location>
    </subcellularLocation>
</comment>
<evidence type="ECO:0000256" key="4">
    <source>
        <dbReference type="ARBA" id="ARBA00023136"/>
    </source>
</evidence>
<dbReference type="OrthoDB" id="5694214at2"/>
<dbReference type="Pfam" id="PF14322">
    <property type="entry name" value="SusD-like_3"/>
    <property type="match status" value="1"/>
</dbReference>
<proteinExistence type="inferred from homology"/>
<keyword evidence="5" id="KW-0998">Cell outer membrane</keyword>
<organism evidence="8 9">
    <name type="scientific">Parapedobacter indicus</name>
    <dbReference type="NCBI Taxonomy" id="1477437"/>
    <lineage>
        <taxon>Bacteria</taxon>
        <taxon>Pseudomonadati</taxon>
        <taxon>Bacteroidota</taxon>
        <taxon>Sphingobacteriia</taxon>
        <taxon>Sphingobacteriales</taxon>
        <taxon>Sphingobacteriaceae</taxon>
        <taxon>Parapedobacter</taxon>
    </lineage>
</organism>
<evidence type="ECO:0000259" key="7">
    <source>
        <dbReference type="Pfam" id="PF14322"/>
    </source>
</evidence>
<evidence type="ECO:0000259" key="6">
    <source>
        <dbReference type="Pfam" id="PF07980"/>
    </source>
</evidence>
<dbReference type="InterPro" id="IPR033985">
    <property type="entry name" value="SusD-like_N"/>
</dbReference>
<protein>
    <submittedName>
        <fullName evidence="8">Starch-binding associating with outer membrane</fullName>
    </submittedName>
</protein>
<evidence type="ECO:0000256" key="5">
    <source>
        <dbReference type="ARBA" id="ARBA00023237"/>
    </source>
</evidence>
<keyword evidence="4" id="KW-0472">Membrane</keyword>
<sequence length="569" mass="65247">MKRYVVYLLFLMSVLGWSCERLIDLKPLDQISVDDYWKTPADLQNYVKQFYQNFSPQTQMVAELAVNSDDMVHGSPSAILNGQRTARTGSWQGEWAAIRHINIFFDNYEKCEAEFSEIRHTVGEAHFFRAWYYFGLLKEYGDIPWYTSEIGLDDDQALMRPRDPRTQVADNILAELDKAIEFLDTRRSVGNTRISKEAALALKTRVALFEGSWQKYHANTPFGTAGADPQRYFQACVSAAEELMGGNYTRGIYTTGNPDDDYYRLFGLDNMNDVDEVLLYRAFNRNEGAGNAVQGYITYDMNQKGITWDLVSSYLGRDGKPYDYLEVGQIEKGNDFLLTIAAECDRRLKSTIWIPGDLMAAELEKYFDRPTIDAGALQLNPTGFSVKKTANPYSPAAGRPWSVQAETGFIILRYAEVLLNYAEAYYELNQEVAYEALNRLRERAGMPAFEVHSQQLNESPANYGYEIPDALYEIRRERRVEMALEGYRDEDYRRWAAHALFRGQRPKGYPVSREEFPAYSRPVDSNGLIDYYADELPEGYQFQPGRDYLSSIPLDELTLNPNLVPNPGW</sequence>
<evidence type="ECO:0000313" key="8">
    <source>
        <dbReference type="EMBL" id="SFJ69193.1"/>
    </source>
</evidence>
<gene>
    <name evidence="8" type="ORF">SAMN05444682_112140</name>
</gene>
<dbReference type="Gene3D" id="1.25.40.390">
    <property type="match status" value="1"/>
</dbReference>
<evidence type="ECO:0000313" key="9">
    <source>
        <dbReference type="Proteomes" id="UP000198670"/>
    </source>
</evidence>
<dbReference type="EMBL" id="FOQO01000012">
    <property type="protein sequence ID" value="SFJ69193.1"/>
    <property type="molecule type" value="Genomic_DNA"/>
</dbReference>
<dbReference type="GO" id="GO:0009279">
    <property type="term" value="C:cell outer membrane"/>
    <property type="evidence" value="ECO:0007669"/>
    <property type="project" value="UniProtKB-SubCell"/>
</dbReference>
<accession>A0A1I3TFD9</accession>
<dbReference type="STRING" id="1477437.SAMN05444682_112140"/>
<dbReference type="AlphaFoldDB" id="A0A1I3TFD9"/>
<feature type="domain" description="RagB/SusD" evidence="6">
    <location>
        <begin position="302"/>
        <end position="569"/>
    </location>
</feature>
<dbReference type="InterPro" id="IPR011990">
    <property type="entry name" value="TPR-like_helical_dom_sf"/>
</dbReference>
<evidence type="ECO:0000256" key="2">
    <source>
        <dbReference type="ARBA" id="ARBA00006275"/>
    </source>
</evidence>
<keyword evidence="3" id="KW-0732">Signal</keyword>
<dbReference type="InterPro" id="IPR012944">
    <property type="entry name" value="SusD_RagB_dom"/>
</dbReference>
<dbReference type="Pfam" id="PF07980">
    <property type="entry name" value="SusD_RagB"/>
    <property type="match status" value="1"/>
</dbReference>
<name>A0A1I3TFD9_9SPHI</name>
<evidence type="ECO:0000256" key="1">
    <source>
        <dbReference type="ARBA" id="ARBA00004442"/>
    </source>
</evidence>
<comment type="similarity">
    <text evidence="2">Belongs to the SusD family.</text>
</comment>
<keyword evidence="9" id="KW-1185">Reference proteome</keyword>
<dbReference type="SUPFAM" id="SSF48452">
    <property type="entry name" value="TPR-like"/>
    <property type="match status" value="1"/>
</dbReference>